<keyword evidence="14 16" id="KW-0472">Membrane</keyword>
<name>A0AA96HRR6_9GAST</name>
<dbReference type="InterPro" id="IPR001750">
    <property type="entry name" value="ND/Mrp_TM"/>
</dbReference>
<dbReference type="GO" id="GO:0015990">
    <property type="term" value="P:electron transport coupled proton transport"/>
    <property type="evidence" value="ECO:0007669"/>
    <property type="project" value="TreeGrafter"/>
</dbReference>
<reference evidence="20" key="1">
    <citation type="submission" date="2022-03" db="EMBL/GenBank/DDBJ databases">
        <authorList>
            <person name="Qi Y."/>
            <person name="Sun J."/>
        </authorList>
    </citation>
    <scope>NUCLEOTIDE SEQUENCE</scope>
</reference>
<protein>
    <recommendedName>
        <fullName evidence="3 16">NADH-ubiquinone oxidoreductase chain 5</fullName>
        <ecNumber evidence="2 16">7.1.1.2</ecNumber>
    </recommendedName>
</protein>
<keyword evidence="6 16" id="KW-0812">Transmembrane</keyword>
<keyword evidence="7" id="KW-0999">Mitochondrion inner membrane</keyword>
<feature type="domain" description="NADH-Ubiquinone oxidoreductase (complex I) chain 5 N-terminal" evidence="18">
    <location>
        <begin position="44"/>
        <end position="92"/>
    </location>
</feature>
<keyword evidence="11 16" id="KW-0520">NAD</keyword>
<proteinExistence type="inferred from homology"/>
<keyword evidence="5" id="KW-0679">Respiratory chain</keyword>
<evidence type="ECO:0000259" key="17">
    <source>
        <dbReference type="Pfam" id="PF00361"/>
    </source>
</evidence>
<comment type="catalytic activity">
    <reaction evidence="15 16">
        <text>a ubiquinone + NADH + 5 H(+)(in) = a ubiquinol + NAD(+) + 4 H(+)(out)</text>
        <dbReference type="Rhea" id="RHEA:29091"/>
        <dbReference type="Rhea" id="RHEA-COMP:9565"/>
        <dbReference type="Rhea" id="RHEA-COMP:9566"/>
        <dbReference type="ChEBI" id="CHEBI:15378"/>
        <dbReference type="ChEBI" id="CHEBI:16389"/>
        <dbReference type="ChEBI" id="CHEBI:17976"/>
        <dbReference type="ChEBI" id="CHEBI:57540"/>
        <dbReference type="ChEBI" id="CHEBI:57945"/>
        <dbReference type="EC" id="7.1.1.2"/>
    </reaction>
</comment>
<evidence type="ECO:0000256" key="8">
    <source>
        <dbReference type="ARBA" id="ARBA00022967"/>
    </source>
</evidence>
<keyword evidence="12 16" id="KW-0830">Ubiquinone</keyword>
<dbReference type="InterPro" id="IPR010934">
    <property type="entry name" value="NADH_DH_su5_C"/>
</dbReference>
<evidence type="ECO:0000256" key="11">
    <source>
        <dbReference type="ARBA" id="ARBA00023027"/>
    </source>
</evidence>
<feature type="transmembrane region" description="Helical" evidence="16">
    <location>
        <begin position="178"/>
        <end position="197"/>
    </location>
</feature>
<feature type="transmembrane region" description="Helical" evidence="16">
    <location>
        <begin position="63"/>
        <end position="83"/>
    </location>
</feature>
<geneLocation type="mitochondrion" evidence="20"/>
<evidence type="ECO:0000256" key="1">
    <source>
        <dbReference type="ARBA" id="ARBA00004448"/>
    </source>
</evidence>
<keyword evidence="4 16" id="KW-0813">Transport</keyword>
<feature type="transmembrane region" description="Helical" evidence="16">
    <location>
        <begin position="92"/>
        <end position="109"/>
    </location>
</feature>
<dbReference type="Pfam" id="PF00361">
    <property type="entry name" value="Proton_antipo_M"/>
    <property type="match status" value="1"/>
</dbReference>
<comment type="subcellular location">
    <subcellularLocation>
        <location evidence="1">Mitochondrion inner membrane</location>
        <topology evidence="1">Multi-pass membrane protein</topology>
    </subcellularLocation>
</comment>
<evidence type="ECO:0000256" key="16">
    <source>
        <dbReference type="RuleBase" id="RU003404"/>
    </source>
</evidence>
<comment type="similarity">
    <text evidence="16">Belongs to the complex I subunit 5 family.</text>
</comment>
<evidence type="ECO:0000313" key="20">
    <source>
        <dbReference type="EMBL" id="WNO18576.1"/>
    </source>
</evidence>
<dbReference type="EMBL" id="ON117508">
    <property type="protein sequence ID" value="WNO18576.1"/>
    <property type="molecule type" value="Genomic_DNA"/>
</dbReference>
<evidence type="ECO:0000256" key="5">
    <source>
        <dbReference type="ARBA" id="ARBA00022660"/>
    </source>
</evidence>
<dbReference type="InterPro" id="IPR001516">
    <property type="entry name" value="Proton_antipo_N"/>
</dbReference>
<dbReference type="PRINTS" id="PR01434">
    <property type="entry name" value="NADHDHGNASE5"/>
</dbReference>
<feature type="transmembrane region" description="Helical" evidence="16">
    <location>
        <begin position="560"/>
        <end position="579"/>
    </location>
</feature>
<feature type="transmembrane region" description="Helical" evidence="16">
    <location>
        <begin position="248"/>
        <end position="267"/>
    </location>
</feature>
<feature type="transmembrane region" description="Helical" evidence="16">
    <location>
        <begin position="427"/>
        <end position="445"/>
    </location>
</feature>
<evidence type="ECO:0000256" key="13">
    <source>
        <dbReference type="ARBA" id="ARBA00023128"/>
    </source>
</evidence>
<dbReference type="GO" id="GO:0005743">
    <property type="term" value="C:mitochondrial inner membrane"/>
    <property type="evidence" value="ECO:0007669"/>
    <property type="project" value="UniProtKB-SubCell"/>
</dbReference>
<feature type="transmembrane region" description="Helical" evidence="16">
    <location>
        <begin position="12"/>
        <end position="32"/>
    </location>
</feature>
<organism evidence="20">
    <name type="scientific">Iothia sp</name>
    <dbReference type="NCBI Taxonomy" id="3071114"/>
    <lineage>
        <taxon>Eukaryota</taxon>
        <taxon>Metazoa</taxon>
        <taxon>Spiralia</taxon>
        <taxon>Lophotrochozoa</taxon>
        <taxon>Mollusca</taxon>
        <taxon>Gastropoda</taxon>
        <taxon>Patellogastropoda</taxon>
        <taxon>Lottioidea</taxon>
        <taxon>Lepetidae</taxon>
        <taxon>Iothia</taxon>
    </lineage>
</organism>
<feature type="transmembrane region" description="Helical" evidence="16">
    <location>
        <begin position="218"/>
        <end position="242"/>
    </location>
</feature>
<feature type="transmembrane region" description="Helical" evidence="16">
    <location>
        <begin position="276"/>
        <end position="294"/>
    </location>
</feature>
<evidence type="ECO:0000259" key="18">
    <source>
        <dbReference type="Pfam" id="PF00662"/>
    </source>
</evidence>
<feature type="transmembrane region" description="Helical" evidence="16">
    <location>
        <begin position="381"/>
        <end position="406"/>
    </location>
</feature>
<evidence type="ECO:0000256" key="4">
    <source>
        <dbReference type="ARBA" id="ARBA00022448"/>
    </source>
</evidence>
<dbReference type="GO" id="GO:0042773">
    <property type="term" value="P:ATP synthesis coupled electron transport"/>
    <property type="evidence" value="ECO:0007669"/>
    <property type="project" value="InterPro"/>
</dbReference>
<comment type="function">
    <text evidence="16">Core subunit of the mitochondrial membrane respiratory chain NADH dehydrogenase (Complex I) which catalyzes electron transfer from NADH through the respiratory chain, using ubiquinone as an electron acceptor. Essential for the catalytic activity and assembly of complex I.</text>
</comment>
<evidence type="ECO:0000256" key="15">
    <source>
        <dbReference type="ARBA" id="ARBA00049551"/>
    </source>
</evidence>
<sequence>MTNVNLNTTKTSFLFLASTTLLLVPLSLFLVLKNKSFILEWELMSVSSAPITVPLILDPVGVTFSLIVCLISSSVMAFSLYYMQEDPFKNRFSFMIMVFVGSMNLLIYIPSLITLLLGWDGLGVISFALVIYYQNPSSLAAGMITALSNRVGDVMILISIALVANQGHWNIMSMWHSTLPPLTTFSLTMCVMVAGMTKSAQLPFSAWLPAAMAAPTPVSALVHSSTLVTAGVFILIRFFYFLSQTESFTQALLFISVLTTLMAGLAANTENDLKKIIALSTLSQLGVMMSSLALSLPLLALFHLFTHALFKALLFLCAGTIIHENMSTQDVRHIGAVWSSLPTTTINLNIANLSLCGTPFLSGFYSKDLILENFLFLNNNILMVVLMFLATGLTASYSARLTLSVLWDHKKTSSPAPKNSPESLPEVAIPMATLALCAIAMGYVLQKSLVVFINTPFIPQMQKSFIPAVSLAGLWVGYTLFSFQKAPSTSSNQSLPLFFLSLMWFAQDLSSQGTLKPLLKNFKSISKSLDQGWVETGLSQVLKTSASALVKMNRHITDSLPIYAFPQLMVLISLLCYYLV</sequence>
<evidence type="ECO:0000256" key="9">
    <source>
        <dbReference type="ARBA" id="ARBA00022982"/>
    </source>
</evidence>
<evidence type="ECO:0000256" key="10">
    <source>
        <dbReference type="ARBA" id="ARBA00022989"/>
    </source>
</evidence>
<dbReference type="EC" id="7.1.1.2" evidence="2 16"/>
<accession>A0AA96HRR6</accession>
<evidence type="ECO:0000256" key="3">
    <source>
        <dbReference type="ARBA" id="ARBA00021096"/>
    </source>
</evidence>
<keyword evidence="8" id="KW-1278">Translocase</keyword>
<dbReference type="GO" id="GO:0008137">
    <property type="term" value="F:NADH dehydrogenase (ubiquinone) activity"/>
    <property type="evidence" value="ECO:0007669"/>
    <property type="project" value="UniProtKB-EC"/>
</dbReference>
<gene>
    <name evidence="20" type="primary">ND5</name>
</gene>
<evidence type="ECO:0000256" key="14">
    <source>
        <dbReference type="ARBA" id="ARBA00023136"/>
    </source>
</evidence>
<dbReference type="AlphaFoldDB" id="A0AA96HRR6"/>
<keyword evidence="9" id="KW-0249">Electron transport</keyword>
<keyword evidence="10 16" id="KW-1133">Transmembrane helix</keyword>
<feature type="transmembrane region" description="Helical" evidence="16">
    <location>
        <begin position="465"/>
        <end position="483"/>
    </location>
</feature>
<dbReference type="Pfam" id="PF00662">
    <property type="entry name" value="Proton_antipo_N"/>
    <property type="match status" value="1"/>
</dbReference>
<feature type="domain" description="NADH dehydrogenase subunit 5 C-terminal" evidence="19">
    <location>
        <begin position="397"/>
        <end position="574"/>
    </location>
</feature>
<keyword evidence="13 16" id="KW-0496">Mitochondrion</keyword>
<evidence type="ECO:0000256" key="2">
    <source>
        <dbReference type="ARBA" id="ARBA00012944"/>
    </source>
</evidence>
<dbReference type="PANTHER" id="PTHR42829:SF2">
    <property type="entry name" value="NADH-UBIQUINONE OXIDOREDUCTASE CHAIN 5"/>
    <property type="match status" value="1"/>
</dbReference>
<dbReference type="Pfam" id="PF06455">
    <property type="entry name" value="NADH5_C"/>
    <property type="match status" value="1"/>
</dbReference>
<evidence type="ECO:0000256" key="6">
    <source>
        <dbReference type="ARBA" id="ARBA00022692"/>
    </source>
</evidence>
<feature type="domain" description="NADH:quinone oxidoreductase/Mrp antiporter transmembrane" evidence="17">
    <location>
        <begin position="111"/>
        <end position="394"/>
    </location>
</feature>
<evidence type="ECO:0000256" key="7">
    <source>
        <dbReference type="ARBA" id="ARBA00022792"/>
    </source>
</evidence>
<dbReference type="GO" id="GO:0003954">
    <property type="term" value="F:NADH dehydrogenase activity"/>
    <property type="evidence" value="ECO:0007669"/>
    <property type="project" value="TreeGrafter"/>
</dbReference>
<dbReference type="InterPro" id="IPR003945">
    <property type="entry name" value="NU5C-like"/>
</dbReference>
<evidence type="ECO:0000259" key="19">
    <source>
        <dbReference type="Pfam" id="PF06455"/>
    </source>
</evidence>
<evidence type="ECO:0000256" key="12">
    <source>
        <dbReference type="ARBA" id="ARBA00023075"/>
    </source>
</evidence>
<dbReference type="PANTHER" id="PTHR42829">
    <property type="entry name" value="NADH-UBIQUINONE OXIDOREDUCTASE CHAIN 5"/>
    <property type="match status" value="1"/>
</dbReference>